<evidence type="ECO:0000313" key="2">
    <source>
        <dbReference type="EMBL" id="ODQ91429.1"/>
    </source>
</evidence>
<evidence type="ECO:0000313" key="3">
    <source>
        <dbReference type="Proteomes" id="UP000094053"/>
    </source>
</evidence>
<dbReference type="OrthoDB" id="4684431at2"/>
<reference evidence="3" key="1">
    <citation type="submission" date="2016-09" db="EMBL/GenBank/DDBJ databases">
        <authorList>
            <person name="Greninger A.L."/>
            <person name="Jerome K.R."/>
            <person name="Mcnair B."/>
            <person name="Wallis C."/>
            <person name="Fang F."/>
        </authorList>
    </citation>
    <scope>NUCLEOTIDE SEQUENCE [LARGE SCALE GENOMIC DNA]</scope>
    <source>
        <strain evidence="3">M6</strain>
    </source>
</reference>
<keyword evidence="1" id="KW-0472">Membrane</keyword>
<feature type="transmembrane region" description="Helical" evidence="1">
    <location>
        <begin position="27"/>
        <end position="49"/>
    </location>
</feature>
<keyword evidence="1" id="KW-0812">Transmembrane</keyword>
<feature type="transmembrane region" description="Helical" evidence="1">
    <location>
        <begin position="101"/>
        <end position="121"/>
    </location>
</feature>
<dbReference type="EMBL" id="MIHA01000003">
    <property type="protein sequence ID" value="ODQ91429.1"/>
    <property type="molecule type" value="Genomic_DNA"/>
</dbReference>
<feature type="transmembrane region" description="Helical" evidence="1">
    <location>
        <begin position="235"/>
        <end position="255"/>
    </location>
</feature>
<proteinExistence type="predicted"/>
<protein>
    <submittedName>
        <fullName evidence="2">Uncharacterized protein</fullName>
    </submittedName>
</protein>
<keyword evidence="1" id="KW-1133">Transmembrane helix</keyword>
<dbReference type="Proteomes" id="UP000094053">
    <property type="component" value="Unassembled WGS sequence"/>
</dbReference>
<sequence>MLSVVDQLATRADLIPKDPAPELIKSMTWQVSMLAVTVILAALVFGYALRTWRTTGRSEMFWITLGALAAVFYEPLGDYMVDITYHRSGALTSLTGFSGTIPLWVLFMYPVFWGPAILYLVTRLETGLAMKRWMGLFALSIPFTLFFEVPMLQLGLYQYYGSQQPIAVWGYPLWMAFSNTAAIFMVSLLVHAARKTALVRGRPAYLVLLVPSFIIGVGVTTIVPIGLAMSSTTSLLIINLCATVSAVLSVAYAWVGFKMVMPSTPTQSLAAEKDAVAA</sequence>
<keyword evidence="3" id="KW-1185">Reference proteome</keyword>
<feature type="transmembrane region" description="Helical" evidence="1">
    <location>
        <begin position="205"/>
        <end position="229"/>
    </location>
</feature>
<evidence type="ECO:0000256" key="1">
    <source>
        <dbReference type="SAM" id="Phobius"/>
    </source>
</evidence>
<gene>
    <name evidence="2" type="ORF">BHQ18_04825</name>
</gene>
<dbReference type="AlphaFoldDB" id="A0A1E3RNK4"/>
<organism evidence="2 3">
    <name type="scientific">Mycolicibacterium flavescens</name>
    <name type="common">Mycobacterium flavescens</name>
    <dbReference type="NCBI Taxonomy" id="1776"/>
    <lineage>
        <taxon>Bacteria</taxon>
        <taxon>Bacillati</taxon>
        <taxon>Actinomycetota</taxon>
        <taxon>Actinomycetes</taxon>
        <taxon>Mycobacteriales</taxon>
        <taxon>Mycobacteriaceae</taxon>
        <taxon>Mycolicibacterium</taxon>
    </lineage>
</organism>
<accession>A0A1E3RNK4</accession>
<comment type="caution">
    <text evidence="2">The sequence shown here is derived from an EMBL/GenBank/DDBJ whole genome shotgun (WGS) entry which is preliminary data.</text>
</comment>
<feature type="transmembrane region" description="Helical" evidence="1">
    <location>
        <begin position="133"/>
        <end position="153"/>
    </location>
</feature>
<feature type="transmembrane region" description="Helical" evidence="1">
    <location>
        <begin position="61"/>
        <end position="81"/>
    </location>
</feature>
<dbReference type="RefSeq" id="WP_069412452.1">
    <property type="nucleotide sequence ID" value="NZ_JACKUL010000008.1"/>
</dbReference>
<name>A0A1E3RNK4_MYCFV</name>
<feature type="transmembrane region" description="Helical" evidence="1">
    <location>
        <begin position="173"/>
        <end position="193"/>
    </location>
</feature>